<protein>
    <submittedName>
        <fullName evidence="4">GvpL/GvpF family gas vesicle protein</fullName>
    </submittedName>
</protein>
<sequence length="225" mass="25697">MPMYTYAFLNTPTSAIELPSGIVSALELVTCDRLSALIEPELSFETLQDHDAQLVQAVLTHDRVIRELFEQTALLPLRFGTRFLSTEGLLAHLQTHTQEYLEKLARVTGKAEYTLKLTPLVLEIEATLPTEAQGREYFLAKKRRFQSQYEQQQQQTAEWQTLVQAIAQIYPGPVLGEAQDGSQRVYLLVSAQEGPQLYEHLQTWQIQCPHWELTLSEALPPYHFV</sequence>
<keyword evidence="5" id="KW-1185">Reference proteome</keyword>
<proteinExistence type="inferred from homology"/>
<evidence type="ECO:0000313" key="4">
    <source>
        <dbReference type="EMBL" id="MEP0818185.1"/>
    </source>
</evidence>
<dbReference type="Pfam" id="PF06386">
    <property type="entry name" value="GvpL_GvpF"/>
    <property type="match status" value="1"/>
</dbReference>
<dbReference type="RefSeq" id="WP_190432660.1">
    <property type="nucleotide sequence ID" value="NZ_JAMPKM010000007.1"/>
</dbReference>
<evidence type="ECO:0000256" key="3">
    <source>
        <dbReference type="ARBA" id="ARBA00035643"/>
    </source>
</evidence>
<comment type="caution">
    <text evidence="4">The sequence shown here is derived from an EMBL/GenBank/DDBJ whole genome shotgun (WGS) entry which is preliminary data.</text>
</comment>
<name>A0ABV0J8S8_9CYAN</name>
<evidence type="ECO:0000256" key="1">
    <source>
        <dbReference type="ARBA" id="ARBA00022987"/>
    </source>
</evidence>
<dbReference type="PANTHER" id="PTHR36852">
    <property type="entry name" value="PROTEIN GVPL 2"/>
    <property type="match status" value="1"/>
</dbReference>
<organism evidence="4 5">
    <name type="scientific">Trichocoleus desertorum GB2-A4</name>
    <dbReference type="NCBI Taxonomy" id="2933944"/>
    <lineage>
        <taxon>Bacteria</taxon>
        <taxon>Bacillati</taxon>
        <taxon>Cyanobacteriota</taxon>
        <taxon>Cyanophyceae</taxon>
        <taxon>Leptolyngbyales</taxon>
        <taxon>Trichocoleusaceae</taxon>
        <taxon>Trichocoleus</taxon>
    </lineage>
</organism>
<dbReference type="EMBL" id="JAMPKM010000007">
    <property type="protein sequence ID" value="MEP0818185.1"/>
    <property type="molecule type" value="Genomic_DNA"/>
</dbReference>
<dbReference type="PANTHER" id="PTHR36852:SF1">
    <property type="entry name" value="PROTEIN GVPL 2"/>
    <property type="match status" value="1"/>
</dbReference>
<gene>
    <name evidence="4" type="ORF">NC998_13885</name>
</gene>
<reference evidence="4 5" key="1">
    <citation type="submission" date="2022-04" db="EMBL/GenBank/DDBJ databases">
        <title>Positive selection, recombination, and allopatry shape intraspecific diversity of widespread and dominant cyanobacteria.</title>
        <authorList>
            <person name="Wei J."/>
            <person name="Shu W."/>
            <person name="Hu C."/>
        </authorList>
    </citation>
    <scope>NUCLEOTIDE SEQUENCE [LARGE SCALE GENOMIC DNA]</scope>
    <source>
        <strain evidence="4 5">GB2-A4</strain>
    </source>
</reference>
<keyword evidence="1" id="KW-0304">Gas vesicle</keyword>
<comment type="subcellular location">
    <subcellularLocation>
        <location evidence="2">Gas vesicle</location>
    </subcellularLocation>
</comment>
<evidence type="ECO:0000313" key="5">
    <source>
        <dbReference type="Proteomes" id="UP001464891"/>
    </source>
</evidence>
<evidence type="ECO:0000256" key="2">
    <source>
        <dbReference type="ARBA" id="ARBA00035108"/>
    </source>
</evidence>
<dbReference type="Proteomes" id="UP001464891">
    <property type="component" value="Unassembled WGS sequence"/>
</dbReference>
<dbReference type="InterPro" id="IPR009430">
    <property type="entry name" value="GvpL/GvpF"/>
</dbReference>
<accession>A0ABV0J8S8</accession>
<comment type="similarity">
    <text evidence="3">Belongs to the gas vesicle GvpF/GvpL family.</text>
</comment>